<comment type="caution">
    <text evidence="1">The sequence shown here is derived from an EMBL/GenBank/DDBJ whole genome shotgun (WGS) entry which is preliminary data.</text>
</comment>
<reference evidence="1 2" key="1">
    <citation type="submission" date="2023-07" db="EMBL/GenBank/DDBJ databases">
        <title>Sorghum-associated microbial communities from plants grown in Nebraska, USA.</title>
        <authorList>
            <person name="Schachtman D."/>
        </authorList>
    </citation>
    <scope>NUCLEOTIDE SEQUENCE [LARGE SCALE GENOMIC DNA]</scope>
    <source>
        <strain evidence="1 2">BE190</strain>
    </source>
</reference>
<keyword evidence="2" id="KW-1185">Reference proteome</keyword>
<dbReference type="RefSeq" id="WP_310068916.1">
    <property type="nucleotide sequence ID" value="NZ_JAVDVX010000001.1"/>
</dbReference>
<sequence length="139" mass="14887">MDRSQIAALIPHGDSMCLLDEVVDWDESQIHCRSHHFASAANPLFEDKQLDTVLLLEYGAQAAAVHAGLLQSRLGEARPAYIGAVKDVELLAAIADNSGALDLHAQCLLSSSQGAIYELVAQQAGSTLLRGRLILSQPE</sequence>
<dbReference type="InterPro" id="IPR016776">
    <property type="entry name" value="ApeP-like_dehydratase"/>
</dbReference>
<dbReference type="InterPro" id="IPR029069">
    <property type="entry name" value="HotDog_dom_sf"/>
</dbReference>
<dbReference type="Proteomes" id="UP001253595">
    <property type="component" value="Unassembled WGS sequence"/>
</dbReference>
<protein>
    <submittedName>
        <fullName evidence="1">Hotdog family 3-hydroxylacyl-ACP dehydratase</fullName>
    </submittedName>
</protein>
<organism evidence="1 2">
    <name type="scientific">Cellvibrio fibrivorans</name>
    <dbReference type="NCBI Taxonomy" id="126350"/>
    <lineage>
        <taxon>Bacteria</taxon>
        <taxon>Pseudomonadati</taxon>
        <taxon>Pseudomonadota</taxon>
        <taxon>Gammaproteobacteria</taxon>
        <taxon>Cellvibrionales</taxon>
        <taxon>Cellvibrionaceae</taxon>
        <taxon>Cellvibrio</taxon>
    </lineage>
</organism>
<gene>
    <name evidence="1" type="ORF">J2X05_000807</name>
</gene>
<accession>A0ABU1UUE4</accession>
<name>A0ABU1UUE4_9GAMM</name>
<dbReference type="Gene3D" id="3.10.129.10">
    <property type="entry name" value="Hotdog Thioesterase"/>
    <property type="match status" value="1"/>
</dbReference>
<proteinExistence type="predicted"/>
<evidence type="ECO:0000313" key="1">
    <source>
        <dbReference type="EMBL" id="MDR7088804.1"/>
    </source>
</evidence>
<dbReference type="Pfam" id="PF22817">
    <property type="entry name" value="ApeP-like"/>
    <property type="match status" value="1"/>
</dbReference>
<dbReference type="EMBL" id="JAVDVX010000001">
    <property type="protein sequence ID" value="MDR7088804.1"/>
    <property type="molecule type" value="Genomic_DNA"/>
</dbReference>
<dbReference type="SUPFAM" id="SSF54637">
    <property type="entry name" value="Thioesterase/thiol ester dehydrase-isomerase"/>
    <property type="match status" value="1"/>
</dbReference>
<evidence type="ECO:0000313" key="2">
    <source>
        <dbReference type="Proteomes" id="UP001253595"/>
    </source>
</evidence>